<evidence type="ECO:0000259" key="6">
    <source>
        <dbReference type="Pfam" id="PF01593"/>
    </source>
</evidence>
<evidence type="ECO:0000256" key="1">
    <source>
        <dbReference type="ARBA" id="ARBA00022630"/>
    </source>
</evidence>
<proteinExistence type="predicted"/>
<evidence type="ECO:0000313" key="7">
    <source>
        <dbReference type="EMBL" id="MTI26925.1"/>
    </source>
</evidence>
<gene>
    <name evidence="7" type="ORF">E1163_18355</name>
</gene>
<evidence type="ECO:0000256" key="2">
    <source>
        <dbReference type="ARBA" id="ARBA00022729"/>
    </source>
</evidence>
<dbReference type="Proteomes" id="UP000798808">
    <property type="component" value="Unassembled WGS sequence"/>
</dbReference>
<accession>A0ABW9RVB1</accession>
<evidence type="ECO:0000256" key="3">
    <source>
        <dbReference type="ARBA" id="ARBA00022827"/>
    </source>
</evidence>
<dbReference type="PANTHER" id="PTHR46091:SF3">
    <property type="entry name" value="AMINE OXIDASE DOMAIN-CONTAINING PROTEIN"/>
    <property type="match status" value="1"/>
</dbReference>
<dbReference type="SUPFAM" id="SSF51905">
    <property type="entry name" value="FAD/NAD(P)-binding domain"/>
    <property type="match status" value="1"/>
</dbReference>
<keyword evidence="3" id="KW-0274">FAD</keyword>
<dbReference type="InterPro" id="IPR036188">
    <property type="entry name" value="FAD/NAD-bd_sf"/>
</dbReference>
<dbReference type="Pfam" id="PF01593">
    <property type="entry name" value="Amino_oxidase"/>
    <property type="match status" value="1"/>
</dbReference>
<keyword evidence="1" id="KW-0285">Flavoprotein</keyword>
<feature type="domain" description="Amine oxidase" evidence="6">
    <location>
        <begin position="13"/>
        <end position="275"/>
    </location>
</feature>
<keyword evidence="8" id="KW-1185">Reference proteome</keyword>
<dbReference type="PANTHER" id="PTHR46091">
    <property type="entry name" value="BLR7054 PROTEIN"/>
    <property type="match status" value="1"/>
</dbReference>
<comment type="caution">
    <text evidence="7">The sequence shown here is derived from an EMBL/GenBank/DDBJ whole genome shotgun (WGS) entry which is preliminary data.</text>
</comment>
<name>A0ABW9RVB1_9BACT</name>
<dbReference type="EMBL" id="SMLW01000605">
    <property type="protein sequence ID" value="MTI26925.1"/>
    <property type="molecule type" value="Genomic_DNA"/>
</dbReference>
<dbReference type="RefSeq" id="WP_155173935.1">
    <property type="nucleotide sequence ID" value="NZ_BAAAFL010000043.1"/>
</dbReference>
<keyword evidence="5" id="KW-0520">NAD</keyword>
<dbReference type="InterPro" id="IPR052206">
    <property type="entry name" value="Retinol_saturase"/>
</dbReference>
<organism evidence="7 8">
    <name type="scientific">Fulvivirga kasyanovii</name>
    <dbReference type="NCBI Taxonomy" id="396812"/>
    <lineage>
        <taxon>Bacteria</taxon>
        <taxon>Pseudomonadati</taxon>
        <taxon>Bacteroidota</taxon>
        <taxon>Cytophagia</taxon>
        <taxon>Cytophagales</taxon>
        <taxon>Fulvivirgaceae</taxon>
        <taxon>Fulvivirga</taxon>
    </lineage>
</organism>
<dbReference type="InterPro" id="IPR002937">
    <property type="entry name" value="Amino_oxidase"/>
</dbReference>
<evidence type="ECO:0000313" key="8">
    <source>
        <dbReference type="Proteomes" id="UP000798808"/>
    </source>
</evidence>
<keyword evidence="4" id="KW-0521">NADP</keyword>
<dbReference type="Gene3D" id="3.50.50.60">
    <property type="entry name" value="FAD/NAD(P)-binding domain"/>
    <property type="match status" value="2"/>
</dbReference>
<evidence type="ECO:0000256" key="5">
    <source>
        <dbReference type="ARBA" id="ARBA00023027"/>
    </source>
</evidence>
<sequence>MESFDIVIVGSGLGGLECGTILSREGYSVLVLEKNKQIGGNLQIFSRNKRIFDTGIHYIGGLGKGQNLYRYFKYLGIMDDLKLKRMDEDGFDVVTFEGDDTEYRYAQGYDNFIETMSSYFPDERDGIIKYCDKIREVCSKFPMYDVRPMNGQLNDAPFLDINARDFIATCTSNERLQMILAGTNLLYAGEGDKTPLYVHALVVNSYIESSWKCIDGGSQIAILLSRNIRQNGGQVLKNAEVVDFVFDGDEVDHVVLADGRKFKGKKFISNIHPSLTLDMVEEGKIRKAYRKRINSLENSVSVFILYIVPKPGTIPNFNCNYYHFIDPDVWIGAQYTDNWPTGYAVFSGASSKADSYADSIIMMAYMHFEETSKWADTFNTVSQKSERGEEYETFKEEKAQVLFNELEKKFPGIKENTEAYYTSTPLTYRDYIGTKDGSLYGVKKDYKNPLKSFISPKTKVPNLLLTGQNLNMHGVLGVTIGAITTCSEILGHQYLMNKIIESTTSKE</sequence>
<protein>
    <submittedName>
        <fullName evidence="7">NAD(P)/FAD-dependent oxidoreductase</fullName>
    </submittedName>
</protein>
<evidence type="ECO:0000256" key="4">
    <source>
        <dbReference type="ARBA" id="ARBA00022857"/>
    </source>
</evidence>
<reference evidence="7 8" key="1">
    <citation type="submission" date="2019-02" db="EMBL/GenBank/DDBJ databases">
        <authorList>
            <person name="Goldberg S.R."/>
            <person name="Haltli B.A."/>
            <person name="Correa H."/>
            <person name="Russell K.G."/>
        </authorList>
    </citation>
    <scope>NUCLEOTIDE SEQUENCE [LARGE SCALE GENOMIC DNA]</scope>
    <source>
        <strain evidence="7 8">JCM 16186</strain>
    </source>
</reference>
<keyword evidence="2" id="KW-0732">Signal</keyword>